<accession>A0A1T5D8I1</accession>
<keyword evidence="3" id="KW-0418">Kinase</keyword>
<protein>
    <submittedName>
        <fullName evidence="3">Histidine kinase</fullName>
    </submittedName>
</protein>
<evidence type="ECO:0000256" key="1">
    <source>
        <dbReference type="SAM" id="Phobius"/>
    </source>
</evidence>
<evidence type="ECO:0000313" key="4">
    <source>
        <dbReference type="Proteomes" id="UP000189981"/>
    </source>
</evidence>
<dbReference type="GO" id="GO:0000155">
    <property type="term" value="F:phosphorelay sensor kinase activity"/>
    <property type="evidence" value="ECO:0007669"/>
    <property type="project" value="InterPro"/>
</dbReference>
<dbReference type="InterPro" id="IPR036890">
    <property type="entry name" value="HATPase_C_sf"/>
</dbReference>
<name>A0A1T5D8I1_9SPHI</name>
<evidence type="ECO:0000313" key="3">
    <source>
        <dbReference type="EMBL" id="SKB67810.1"/>
    </source>
</evidence>
<keyword evidence="4" id="KW-1185">Reference proteome</keyword>
<keyword evidence="3" id="KW-0808">Transferase</keyword>
<keyword evidence="1" id="KW-1133">Transmembrane helix</keyword>
<keyword evidence="1" id="KW-0812">Transmembrane</keyword>
<dbReference type="InterPro" id="IPR050640">
    <property type="entry name" value="Bact_2-comp_sensor_kinase"/>
</dbReference>
<dbReference type="SUPFAM" id="SSF55874">
    <property type="entry name" value="ATPase domain of HSP90 chaperone/DNA topoisomerase II/histidine kinase"/>
    <property type="match status" value="1"/>
</dbReference>
<dbReference type="AlphaFoldDB" id="A0A1T5D8I1"/>
<dbReference type="STRING" id="572036.SAMN05661099_2201"/>
<gene>
    <name evidence="3" type="ORF">SAMN05661099_2201</name>
</gene>
<dbReference type="PANTHER" id="PTHR34220">
    <property type="entry name" value="SENSOR HISTIDINE KINASE YPDA"/>
    <property type="match status" value="1"/>
</dbReference>
<feature type="domain" description="Signal transduction histidine kinase internal region" evidence="2">
    <location>
        <begin position="154"/>
        <end position="231"/>
    </location>
</feature>
<feature type="transmembrane region" description="Helical" evidence="1">
    <location>
        <begin position="30"/>
        <end position="55"/>
    </location>
</feature>
<feature type="transmembrane region" description="Helical" evidence="1">
    <location>
        <begin position="7"/>
        <end position="24"/>
    </location>
</feature>
<dbReference type="InterPro" id="IPR010559">
    <property type="entry name" value="Sig_transdc_His_kin_internal"/>
</dbReference>
<dbReference type="Gene3D" id="3.30.565.10">
    <property type="entry name" value="Histidine kinase-like ATPase, C-terminal domain"/>
    <property type="match status" value="1"/>
</dbReference>
<proteinExistence type="predicted"/>
<dbReference type="RefSeq" id="WP_079702723.1">
    <property type="nucleotide sequence ID" value="NZ_FUYR01000002.1"/>
</dbReference>
<dbReference type="Pfam" id="PF06580">
    <property type="entry name" value="His_kinase"/>
    <property type="match status" value="1"/>
</dbReference>
<feature type="transmembrane region" description="Helical" evidence="1">
    <location>
        <begin position="112"/>
        <end position="134"/>
    </location>
</feature>
<keyword evidence="1" id="KW-0472">Membrane</keyword>
<evidence type="ECO:0000259" key="2">
    <source>
        <dbReference type="Pfam" id="PF06580"/>
    </source>
</evidence>
<dbReference type="GO" id="GO:0016020">
    <property type="term" value="C:membrane"/>
    <property type="evidence" value="ECO:0007669"/>
    <property type="project" value="InterPro"/>
</dbReference>
<dbReference type="Proteomes" id="UP000189981">
    <property type="component" value="Unassembled WGS sequence"/>
</dbReference>
<organism evidence="3 4">
    <name type="scientific">Daejeonella lutea</name>
    <dbReference type="NCBI Taxonomy" id="572036"/>
    <lineage>
        <taxon>Bacteria</taxon>
        <taxon>Pseudomonadati</taxon>
        <taxon>Bacteroidota</taxon>
        <taxon>Sphingobacteriia</taxon>
        <taxon>Sphingobacteriales</taxon>
        <taxon>Sphingobacteriaceae</taxon>
        <taxon>Daejeonella</taxon>
    </lineage>
</organism>
<dbReference type="OrthoDB" id="9792992at2"/>
<dbReference type="PANTHER" id="PTHR34220:SF7">
    <property type="entry name" value="SENSOR HISTIDINE KINASE YPDA"/>
    <property type="match status" value="1"/>
</dbReference>
<dbReference type="EMBL" id="FUYR01000002">
    <property type="protein sequence ID" value="SKB67810.1"/>
    <property type="molecule type" value="Genomic_DNA"/>
</dbReference>
<sequence length="338" mass="39992">MNKFQQIFLHVAVWAFLIVLFMFMTTRGSINHTTIIVFIYFGIINISLFYINFLLILPTFLDRKRYLWCGLAIVVVILVFAFIKCGLAYYFYDVILTRVEGDKKTYINFWEYFLITVLVSGFFIFLSTILKFIIDWFRNEKIRSNLENEKLISELAFLKSQINPHFLFNSLNNIYSLAYQKSEKTPEAVLKLSEIMRYMLYESNENLVKLDDEIRYVENYIELQKLRFKEQVHIRFEIDGDTHSKKITPLVLISFVENAFKHGIATDKDNPLTIVLNVKSDKLFFQVINKKSNLNKDDTGGIGLQNVKRRLDLLYKGQYRLHIEDNEAVYNCELYLNL</sequence>
<reference evidence="4" key="1">
    <citation type="submission" date="2017-02" db="EMBL/GenBank/DDBJ databases">
        <authorList>
            <person name="Varghese N."/>
            <person name="Submissions S."/>
        </authorList>
    </citation>
    <scope>NUCLEOTIDE SEQUENCE [LARGE SCALE GENOMIC DNA]</scope>
    <source>
        <strain evidence="4">DSM 22385</strain>
    </source>
</reference>
<feature type="transmembrane region" description="Helical" evidence="1">
    <location>
        <begin position="67"/>
        <end position="92"/>
    </location>
</feature>